<dbReference type="PRINTS" id="PR00080">
    <property type="entry name" value="SDRFAMILY"/>
</dbReference>
<dbReference type="Pfam" id="PF00106">
    <property type="entry name" value="adh_short"/>
    <property type="match status" value="1"/>
</dbReference>
<feature type="domain" description="Ketoreductase" evidence="4">
    <location>
        <begin position="3"/>
        <end position="188"/>
    </location>
</feature>
<keyword evidence="6" id="KW-1185">Reference proteome</keyword>
<dbReference type="PANTHER" id="PTHR44196:SF2">
    <property type="entry name" value="SHORT-CHAIN DEHYDROGENASE-RELATED"/>
    <property type="match status" value="1"/>
</dbReference>
<evidence type="ECO:0000256" key="1">
    <source>
        <dbReference type="ARBA" id="ARBA00006484"/>
    </source>
</evidence>
<dbReference type="PIRSF" id="PIRSF000126">
    <property type="entry name" value="11-beta-HSD1"/>
    <property type="match status" value="1"/>
</dbReference>
<dbReference type="InterPro" id="IPR036291">
    <property type="entry name" value="NAD(P)-bd_dom_sf"/>
</dbReference>
<comment type="similarity">
    <text evidence="1 3">Belongs to the short-chain dehydrogenases/reductases (SDR) family.</text>
</comment>
<evidence type="ECO:0000256" key="3">
    <source>
        <dbReference type="RuleBase" id="RU000363"/>
    </source>
</evidence>
<dbReference type="SUPFAM" id="SSF51735">
    <property type="entry name" value="NAD(P)-binding Rossmann-fold domains"/>
    <property type="match status" value="1"/>
</dbReference>
<dbReference type="RefSeq" id="WP_284375064.1">
    <property type="nucleotide sequence ID" value="NZ_BSNN01000001.1"/>
</dbReference>
<dbReference type="Proteomes" id="UP001156694">
    <property type="component" value="Unassembled WGS sequence"/>
</dbReference>
<gene>
    <name evidence="5" type="primary">dltE</name>
    <name evidence="5" type="ORF">GCM10007939_00900</name>
</gene>
<sequence length="258" mass="27440">MANTALVTGASSGIGRALAEYHAQQGGDLIITARRKPALDALKGELEAKYGIRVTVIENDLGNSDGAQQLYAKVKNLDTQVDILVNNAGFGGHGTFLARDLGDDLAMIDLNVAALVALTHLIGKDMKSQGAGKMLHVGSTAGFIPGPQQATYFATKAFVNSFSQAIDHEMRPHGVTSTVLCPGYVHTEFAQVAALEGTGLVKQKGATAPQVAKIGYDAMMAGKLVIVNEFALGFMLNWIIPFLPRRMVLKITDKMQTK</sequence>
<evidence type="ECO:0000259" key="4">
    <source>
        <dbReference type="SMART" id="SM00822"/>
    </source>
</evidence>
<dbReference type="InterPro" id="IPR057326">
    <property type="entry name" value="KR_dom"/>
</dbReference>
<accession>A0ABQ5VQX0</accession>
<keyword evidence="2" id="KW-0560">Oxidoreductase</keyword>
<evidence type="ECO:0000313" key="6">
    <source>
        <dbReference type="Proteomes" id="UP001156694"/>
    </source>
</evidence>
<organism evidence="5 6">
    <name type="scientific">Amylibacter marinus</name>
    <dbReference type="NCBI Taxonomy" id="1475483"/>
    <lineage>
        <taxon>Bacteria</taxon>
        <taxon>Pseudomonadati</taxon>
        <taxon>Pseudomonadota</taxon>
        <taxon>Alphaproteobacteria</taxon>
        <taxon>Rhodobacterales</taxon>
        <taxon>Paracoccaceae</taxon>
        <taxon>Amylibacter</taxon>
    </lineage>
</organism>
<reference evidence="6" key="1">
    <citation type="journal article" date="2019" name="Int. J. Syst. Evol. Microbiol.">
        <title>The Global Catalogue of Microorganisms (GCM) 10K type strain sequencing project: providing services to taxonomists for standard genome sequencing and annotation.</title>
        <authorList>
            <consortium name="The Broad Institute Genomics Platform"/>
            <consortium name="The Broad Institute Genome Sequencing Center for Infectious Disease"/>
            <person name="Wu L."/>
            <person name="Ma J."/>
        </authorList>
    </citation>
    <scope>NUCLEOTIDE SEQUENCE [LARGE SCALE GENOMIC DNA]</scope>
    <source>
        <strain evidence="6">NBRC 110140</strain>
    </source>
</reference>
<protein>
    <submittedName>
        <fullName evidence="5">Short-chain dehydrogenase</fullName>
    </submittedName>
</protein>
<dbReference type="PRINTS" id="PR00081">
    <property type="entry name" value="GDHRDH"/>
</dbReference>
<dbReference type="InterPro" id="IPR002347">
    <property type="entry name" value="SDR_fam"/>
</dbReference>
<dbReference type="PANTHER" id="PTHR44196">
    <property type="entry name" value="DEHYDROGENASE/REDUCTASE SDR FAMILY MEMBER 7B"/>
    <property type="match status" value="1"/>
</dbReference>
<evidence type="ECO:0000256" key="2">
    <source>
        <dbReference type="ARBA" id="ARBA00023002"/>
    </source>
</evidence>
<dbReference type="SMART" id="SM00822">
    <property type="entry name" value="PKS_KR"/>
    <property type="match status" value="1"/>
</dbReference>
<dbReference type="EMBL" id="BSNN01000001">
    <property type="protein sequence ID" value="GLQ33807.1"/>
    <property type="molecule type" value="Genomic_DNA"/>
</dbReference>
<dbReference type="Gene3D" id="3.40.50.720">
    <property type="entry name" value="NAD(P)-binding Rossmann-like Domain"/>
    <property type="match status" value="1"/>
</dbReference>
<proteinExistence type="inferred from homology"/>
<comment type="caution">
    <text evidence="5">The sequence shown here is derived from an EMBL/GenBank/DDBJ whole genome shotgun (WGS) entry which is preliminary data.</text>
</comment>
<name>A0ABQ5VQX0_9RHOB</name>
<evidence type="ECO:0000313" key="5">
    <source>
        <dbReference type="EMBL" id="GLQ33807.1"/>
    </source>
</evidence>